<comment type="function">
    <text evidence="2">Antitoxin component of a type II toxin-antitoxin (TA) system.</text>
</comment>
<keyword evidence="4" id="KW-1185">Reference proteome</keyword>
<proteinExistence type="inferred from homology"/>
<evidence type="ECO:0000256" key="2">
    <source>
        <dbReference type="RuleBase" id="RU362080"/>
    </source>
</evidence>
<dbReference type="PANTHER" id="PTHR35377">
    <property type="entry name" value="ANTITOXIN VAPB49-RELATED-RELATED"/>
    <property type="match status" value="1"/>
</dbReference>
<dbReference type="InterPro" id="IPR006442">
    <property type="entry name" value="Antitoxin_Phd/YefM"/>
</dbReference>
<comment type="caution">
    <text evidence="3">The sequence shown here is derived from an EMBL/GenBank/DDBJ whole genome shotgun (WGS) entry which is preliminary data.</text>
</comment>
<protein>
    <recommendedName>
        <fullName evidence="2">Antitoxin</fullName>
    </recommendedName>
</protein>
<evidence type="ECO:0000256" key="1">
    <source>
        <dbReference type="ARBA" id="ARBA00009981"/>
    </source>
</evidence>
<evidence type="ECO:0000313" key="3">
    <source>
        <dbReference type="EMBL" id="MFC0718586.1"/>
    </source>
</evidence>
<gene>
    <name evidence="3" type="ORF">ACFFFU_12665</name>
</gene>
<name>A0ABV6T2D4_9GAMM</name>
<dbReference type="NCBIfam" id="TIGR01552">
    <property type="entry name" value="phd_fam"/>
    <property type="match status" value="1"/>
</dbReference>
<dbReference type="Proteomes" id="UP001589898">
    <property type="component" value="Unassembled WGS sequence"/>
</dbReference>
<dbReference type="Pfam" id="PF02604">
    <property type="entry name" value="PhdYeFM_antitox"/>
    <property type="match status" value="1"/>
</dbReference>
<reference evidence="3 4" key="1">
    <citation type="submission" date="2024-09" db="EMBL/GenBank/DDBJ databases">
        <authorList>
            <person name="Sun Q."/>
            <person name="Mori K."/>
        </authorList>
    </citation>
    <scope>NUCLEOTIDE SEQUENCE [LARGE SCALE GENOMIC DNA]</scope>
    <source>
        <strain evidence="3 4">KCTC 52403</strain>
    </source>
</reference>
<sequence length="82" mass="8972">MISIPVAEAKNRLSELIARVEAGEEISVTRRGKAVARLVAAGEPDHAAQRERVAKVFRRLGALRDRLDLEGDLKAIAREGLD</sequence>
<dbReference type="EMBL" id="JBHLTF010000032">
    <property type="protein sequence ID" value="MFC0718586.1"/>
    <property type="molecule type" value="Genomic_DNA"/>
</dbReference>
<accession>A0ABV6T2D4</accession>
<dbReference type="SUPFAM" id="SSF143120">
    <property type="entry name" value="YefM-like"/>
    <property type="match status" value="1"/>
</dbReference>
<evidence type="ECO:0000313" key="4">
    <source>
        <dbReference type="Proteomes" id="UP001589898"/>
    </source>
</evidence>
<organism evidence="3 4">
    <name type="scientific">Luteimonas padinae</name>
    <dbReference type="NCBI Taxonomy" id="1714359"/>
    <lineage>
        <taxon>Bacteria</taxon>
        <taxon>Pseudomonadati</taxon>
        <taxon>Pseudomonadota</taxon>
        <taxon>Gammaproteobacteria</taxon>
        <taxon>Lysobacterales</taxon>
        <taxon>Lysobacteraceae</taxon>
        <taxon>Luteimonas</taxon>
    </lineage>
</organism>
<comment type="similarity">
    <text evidence="1 2">Belongs to the phD/YefM antitoxin family.</text>
</comment>
<dbReference type="InterPro" id="IPR051416">
    <property type="entry name" value="phD-YefM_TA_antitoxins"/>
</dbReference>
<dbReference type="RefSeq" id="WP_189495356.1">
    <property type="nucleotide sequence ID" value="NZ_BMZT01000003.1"/>
</dbReference>
<dbReference type="InterPro" id="IPR036165">
    <property type="entry name" value="YefM-like_sf"/>
</dbReference>
<dbReference type="Gene3D" id="3.40.1620.10">
    <property type="entry name" value="YefM-like domain"/>
    <property type="match status" value="1"/>
</dbReference>